<feature type="domain" description="EAL" evidence="2">
    <location>
        <begin position="415"/>
        <end position="668"/>
    </location>
</feature>
<dbReference type="SMART" id="SM00267">
    <property type="entry name" value="GGDEF"/>
    <property type="match status" value="1"/>
</dbReference>
<dbReference type="SUPFAM" id="SSF55073">
    <property type="entry name" value="Nucleotide cyclase"/>
    <property type="match status" value="1"/>
</dbReference>
<dbReference type="Pfam" id="PF00990">
    <property type="entry name" value="GGDEF"/>
    <property type="match status" value="1"/>
</dbReference>
<keyword evidence="1" id="KW-0472">Membrane</keyword>
<comment type="caution">
    <text evidence="5">The sequence shown here is derived from an EMBL/GenBank/DDBJ whole genome shotgun (WGS) entry which is preliminary data.</text>
</comment>
<evidence type="ECO:0000259" key="4">
    <source>
        <dbReference type="PROSITE" id="PS50924"/>
    </source>
</evidence>
<dbReference type="Gene3D" id="3.30.70.270">
    <property type="match status" value="1"/>
</dbReference>
<keyword evidence="1" id="KW-0812">Transmembrane</keyword>
<feature type="domain" description="MHYT" evidence="4">
    <location>
        <begin position="7"/>
        <end position="199"/>
    </location>
</feature>
<dbReference type="EMBL" id="JBHSMJ010000026">
    <property type="protein sequence ID" value="MFC5450526.1"/>
    <property type="molecule type" value="Genomic_DNA"/>
</dbReference>
<dbReference type="InterPro" id="IPR000160">
    <property type="entry name" value="GGDEF_dom"/>
</dbReference>
<dbReference type="PROSITE" id="PS50887">
    <property type="entry name" value="GGDEF"/>
    <property type="match status" value="1"/>
</dbReference>
<feature type="domain" description="GGDEF" evidence="3">
    <location>
        <begin position="274"/>
        <end position="406"/>
    </location>
</feature>
<dbReference type="NCBIfam" id="TIGR00254">
    <property type="entry name" value="GGDEF"/>
    <property type="match status" value="1"/>
</dbReference>
<dbReference type="SMART" id="SM00052">
    <property type="entry name" value="EAL"/>
    <property type="match status" value="1"/>
</dbReference>
<evidence type="ECO:0000256" key="1">
    <source>
        <dbReference type="PROSITE-ProRule" id="PRU00244"/>
    </source>
</evidence>
<organism evidence="5 6">
    <name type="scientific">Paenibacillus aestuarii</name>
    <dbReference type="NCBI Taxonomy" id="516965"/>
    <lineage>
        <taxon>Bacteria</taxon>
        <taxon>Bacillati</taxon>
        <taxon>Bacillota</taxon>
        <taxon>Bacilli</taxon>
        <taxon>Bacillales</taxon>
        <taxon>Paenibacillaceae</taxon>
        <taxon>Paenibacillus</taxon>
    </lineage>
</organism>
<dbReference type="PROSITE" id="PS50924">
    <property type="entry name" value="MHYT"/>
    <property type="match status" value="1"/>
</dbReference>
<dbReference type="InterPro" id="IPR005330">
    <property type="entry name" value="MHYT_dom"/>
</dbReference>
<dbReference type="CDD" id="cd01948">
    <property type="entry name" value="EAL"/>
    <property type="match status" value="1"/>
</dbReference>
<feature type="transmembrane region" description="Helical" evidence="1">
    <location>
        <begin position="42"/>
        <end position="67"/>
    </location>
</feature>
<dbReference type="RefSeq" id="WP_333743031.1">
    <property type="nucleotide sequence ID" value="NZ_JAQFVF010000088.1"/>
</dbReference>
<dbReference type="Pfam" id="PF03707">
    <property type="entry name" value="MHYT"/>
    <property type="match status" value="3"/>
</dbReference>
<dbReference type="Gene3D" id="3.20.20.450">
    <property type="entry name" value="EAL domain"/>
    <property type="match status" value="1"/>
</dbReference>
<accession>A0ABW0KDC8</accession>
<gene>
    <name evidence="5" type="ORF">ACFPOG_19930</name>
</gene>
<reference evidence="6" key="1">
    <citation type="journal article" date="2019" name="Int. J. Syst. Evol. Microbiol.">
        <title>The Global Catalogue of Microorganisms (GCM) 10K type strain sequencing project: providing services to taxonomists for standard genome sequencing and annotation.</title>
        <authorList>
            <consortium name="The Broad Institute Genomics Platform"/>
            <consortium name="The Broad Institute Genome Sequencing Center for Infectious Disease"/>
            <person name="Wu L."/>
            <person name="Ma J."/>
        </authorList>
    </citation>
    <scope>NUCLEOTIDE SEQUENCE [LARGE SCALE GENOMIC DNA]</scope>
    <source>
        <strain evidence="6">KACC 11904</strain>
    </source>
</reference>
<dbReference type="InterPro" id="IPR035919">
    <property type="entry name" value="EAL_sf"/>
</dbReference>
<evidence type="ECO:0000259" key="2">
    <source>
        <dbReference type="PROSITE" id="PS50883"/>
    </source>
</evidence>
<dbReference type="Proteomes" id="UP001596044">
    <property type="component" value="Unassembled WGS sequence"/>
</dbReference>
<protein>
    <submittedName>
        <fullName evidence="5">EAL domain-containing protein</fullName>
    </submittedName>
</protein>
<dbReference type="CDD" id="cd01949">
    <property type="entry name" value="GGDEF"/>
    <property type="match status" value="1"/>
</dbReference>
<feature type="transmembrane region" description="Helical" evidence="1">
    <location>
        <begin position="173"/>
        <end position="196"/>
    </location>
</feature>
<dbReference type="PROSITE" id="PS50883">
    <property type="entry name" value="EAL"/>
    <property type="match status" value="1"/>
</dbReference>
<dbReference type="InterPro" id="IPR001633">
    <property type="entry name" value="EAL_dom"/>
</dbReference>
<feature type="transmembrane region" description="Helical" evidence="1">
    <location>
        <begin position="142"/>
        <end position="161"/>
    </location>
</feature>
<feature type="transmembrane region" description="Helical" evidence="1">
    <location>
        <begin position="110"/>
        <end position="130"/>
    </location>
</feature>
<dbReference type="Pfam" id="PF00563">
    <property type="entry name" value="EAL"/>
    <property type="match status" value="1"/>
</dbReference>
<evidence type="ECO:0000259" key="3">
    <source>
        <dbReference type="PROSITE" id="PS50887"/>
    </source>
</evidence>
<feature type="transmembrane region" description="Helical" evidence="1">
    <location>
        <begin position="79"/>
        <end position="98"/>
    </location>
</feature>
<dbReference type="InterPro" id="IPR052155">
    <property type="entry name" value="Biofilm_reg_signaling"/>
</dbReference>
<keyword evidence="1" id="KW-1133">Transmembrane helix</keyword>
<name>A0ABW0KDC8_9BACL</name>
<evidence type="ECO:0000313" key="6">
    <source>
        <dbReference type="Proteomes" id="UP001596044"/>
    </source>
</evidence>
<feature type="transmembrane region" description="Helical" evidence="1">
    <location>
        <begin position="6"/>
        <end position="30"/>
    </location>
</feature>
<dbReference type="PANTHER" id="PTHR44757">
    <property type="entry name" value="DIGUANYLATE CYCLASE DGCP"/>
    <property type="match status" value="1"/>
</dbReference>
<dbReference type="PANTHER" id="PTHR44757:SF2">
    <property type="entry name" value="BIOFILM ARCHITECTURE MAINTENANCE PROTEIN MBAA"/>
    <property type="match status" value="1"/>
</dbReference>
<sequence>MQMQGHFNGWIVLLSFVIAVLASYSALNLVSKIARTKGRNRTVWLLSGSMVMGVGVWSMHFVGMMAYHMDVEINYDVPITILSSLGSILASYVAFRITARSQSSAWRYGFGGFIMGCGIVAMHYTGMYAMHESVVVNYDIPIWLASAGVALIASYAALYLFHRFRHTPDFSIWKLGCAVVMAIAICGMHYTGMAAAQFSHLSSMQHTMPGGQAPQIFLLTGVALSTFFILAVSWGAIFFDRHVLEKMAYYDQLTGLPNRHDLQRYFSEHFDPVKGGALMFIDLDRFKTINDTLGHDFGDMLLQQVAERLRTCLKGKDTLFRLGGDEFLIITKLTDLEQIELLAQNVLNEIKQAYFIEVHELYVTGSVGISLAPLHGDIRSDLLKAADTAMYNAKSAGKNRYLIFDEEMNRAQLRKLVLEKDLRKAMVHDEFKIMYQPKWDTGSNQLVGMEALLRWHHPQLGPVSPAEFIPIAEETGIIVPMTRWMVKEVCIQNKKWQDRNEMQVCISVNMSVRVFESETLFEMVFEALRDSGLNGTYLELEITESIAMSDVQGTIEQLQTIRELGVRVSLDDFGTGYSSLGSLDELPVDTLKIDQIFIHKSEQISKQAIISNIIAIAKNLNLGVVAEGVETSDQIEFLQSRGCHVMQGFYYGKPMSAFDVSYWLEHKQKDALA</sequence>
<dbReference type="InterPro" id="IPR029787">
    <property type="entry name" value="Nucleotide_cyclase"/>
</dbReference>
<dbReference type="SUPFAM" id="SSF141868">
    <property type="entry name" value="EAL domain-like"/>
    <property type="match status" value="1"/>
</dbReference>
<proteinExistence type="predicted"/>
<feature type="transmembrane region" description="Helical" evidence="1">
    <location>
        <begin position="216"/>
        <end position="239"/>
    </location>
</feature>
<evidence type="ECO:0000313" key="5">
    <source>
        <dbReference type="EMBL" id="MFC5450526.1"/>
    </source>
</evidence>
<keyword evidence="6" id="KW-1185">Reference proteome</keyword>
<dbReference type="InterPro" id="IPR043128">
    <property type="entry name" value="Rev_trsase/Diguanyl_cyclase"/>
</dbReference>